<dbReference type="CDD" id="cd10017">
    <property type="entry name" value="B3_DNA"/>
    <property type="match status" value="1"/>
</dbReference>
<dbReference type="PROSITE" id="PS50863">
    <property type="entry name" value="B3"/>
    <property type="match status" value="1"/>
</dbReference>
<protein>
    <recommendedName>
        <fullName evidence="6">TF-B3 domain-containing protein</fullName>
    </recommendedName>
</protein>
<name>A0AAF0WR72_DAUCS</name>
<dbReference type="InterPro" id="IPR003340">
    <property type="entry name" value="B3_DNA-bd"/>
</dbReference>
<dbReference type="SUPFAM" id="SSF101936">
    <property type="entry name" value="DNA-binding pseudobarrel domain"/>
    <property type="match status" value="2"/>
</dbReference>
<keyword evidence="8" id="KW-1185">Reference proteome</keyword>
<evidence type="ECO:0000259" key="6">
    <source>
        <dbReference type="PROSITE" id="PS50863"/>
    </source>
</evidence>
<reference evidence="7" key="1">
    <citation type="journal article" date="2016" name="Nat. Genet.">
        <title>A high-quality carrot genome assembly provides new insights into carotenoid accumulation and asterid genome evolution.</title>
        <authorList>
            <person name="Iorizzo M."/>
            <person name="Ellison S."/>
            <person name="Senalik D."/>
            <person name="Zeng P."/>
            <person name="Satapoomin P."/>
            <person name="Huang J."/>
            <person name="Bowman M."/>
            <person name="Iovene M."/>
            <person name="Sanseverino W."/>
            <person name="Cavagnaro P."/>
            <person name="Yildiz M."/>
            <person name="Macko-Podgorni A."/>
            <person name="Moranska E."/>
            <person name="Grzebelus E."/>
            <person name="Grzebelus D."/>
            <person name="Ashrafi H."/>
            <person name="Zheng Z."/>
            <person name="Cheng S."/>
            <person name="Spooner D."/>
            <person name="Van Deynze A."/>
            <person name="Simon P."/>
        </authorList>
    </citation>
    <scope>NUCLEOTIDE SEQUENCE</scope>
    <source>
        <tissue evidence="7">Leaf</tissue>
    </source>
</reference>
<keyword evidence="5" id="KW-0539">Nucleus</keyword>
<dbReference type="GO" id="GO:0003677">
    <property type="term" value="F:DNA binding"/>
    <property type="evidence" value="ECO:0007669"/>
    <property type="project" value="UniProtKB-KW"/>
</dbReference>
<dbReference type="EMBL" id="CP093345">
    <property type="protein sequence ID" value="WOG92978.1"/>
    <property type="molecule type" value="Genomic_DNA"/>
</dbReference>
<gene>
    <name evidence="7" type="ORF">DCAR_0312256</name>
</gene>
<comment type="subcellular location">
    <subcellularLocation>
        <location evidence="1">Nucleus</location>
    </subcellularLocation>
</comment>
<keyword evidence="4" id="KW-0804">Transcription</keyword>
<evidence type="ECO:0000256" key="5">
    <source>
        <dbReference type="ARBA" id="ARBA00023242"/>
    </source>
</evidence>
<organism evidence="7 8">
    <name type="scientific">Daucus carota subsp. sativus</name>
    <name type="common">Carrot</name>
    <dbReference type="NCBI Taxonomy" id="79200"/>
    <lineage>
        <taxon>Eukaryota</taxon>
        <taxon>Viridiplantae</taxon>
        <taxon>Streptophyta</taxon>
        <taxon>Embryophyta</taxon>
        <taxon>Tracheophyta</taxon>
        <taxon>Spermatophyta</taxon>
        <taxon>Magnoliopsida</taxon>
        <taxon>eudicotyledons</taxon>
        <taxon>Gunneridae</taxon>
        <taxon>Pentapetalae</taxon>
        <taxon>asterids</taxon>
        <taxon>campanulids</taxon>
        <taxon>Apiales</taxon>
        <taxon>Apiaceae</taxon>
        <taxon>Apioideae</taxon>
        <taxon>Scandiceae</taxon>
        <taxon>Daucinae</taxon>
        <taxon>Daucus</taxon>
        <taxon>Daucus sect. Daucus</taxon>
    </lineage>
</organism>
<evidence type="ECO:0000256" key="2">
    <source>
        <dbReference type="ARBA" id="ARBA00023015"/>
    </source>
</evidence>
<dbReference type="Proteomes" id="UP000077755">
    <property type="component" value="Chromosome 3"/>
</dbReference>
<proteinExistence type="predicted"/>
<accession>A0AAF0WR72</accession>
<dbReference type="InterPro" id="IPR050655">
    <property type="entry name" value="Plant_B3_domain"/>
</dbReference>
<reference evidence="7" key="2">
    <citation type="submission" date="2022-03" db="EMBL/GenBank/DDBJ databases">
        <title>Draft title - Genomic analysis of global carrot germplasm unveils the trajectory of domestication and the origin of high carotenoid orange carrot.</title>
        <authorList>
            <person name="Iorizzo M."/>
            <person name="Ellison S."/>
            <person name="Senalik D."/>
            <person name="Macko-Podgorni A."/>
            <person name="Grzebelus D."/>
            <person name="Bostan H."/>
            <person name="Rolling W."/>
            <person name="Curaba J."/>
            <person name="Simon P."/>
        </authorList>
    </citation>
    <scope>NUCLEOTIDE SEQUENCE</scope>
    <source>
        <tissue evidence="7">Leaf</tissue>
    </source>
</reference>
<evidence type="ECO:0000256" key="3">
    <source>
        <dbReference type="ARBA" id="ARBA00023125"/>
    </source>
</evidence>
<sequence>MRIFCYRKSSACSIGETRMEKSMGELDFICRTTDSTNLLGILDIPASIAVSVAKFMTGVVGLHLPNGDVWRVRYNREFRRIEGLQAVMKQYNVSCYHMLSFKYYGGTEFGLQIFNQYAIETHYSTPPENVDKDVVALNDSSSHFDTMLELSEYEKDKLHACWFLNAYTTFTAEYIFVITDEHLQPTEWTLFNGYFTAAGNLLYGLKNLMTTYGVKEEYVMFFEFVGISFFYVTIYNEEGEEIFNKLAEKLMLRTLVEGIKVPENIVHEPDVTARADNEDFHARERKRKRREAVDLTSFLVTLLKSHVDQHGHGMYLPRYLIPIFRSWNKSTEIKLVMKGKTWTVAVLRRNKTCRFGVGWNLFTLQNKLRVGEKLILSTWKKTPLK</sequence>
<dbReference type="GO" id="GO:0005634">
    <property type="term" value="C:nucleus"/>
    <property type="evidence" value="ECO:0007669"/>
    <property type="project" value="UniProtKB-SubCell"/>
</dbReference>
<evidence type="ECO:0000313" key="8">
    <source>
        <dbReference type="Proteomes" id="UP000077755"/>
    </source>
</evidence>
<dbReference type="InterPro" id="IPR015300">
    <property type="entry name" value="DNA-bd_pseudobarrel_sf"/>
</dbReference>
<keyword evidence="3" id="KW-0238">DNA-binding</keyword>
<evidence type="ECO:0000313" key="7">
    <source>
        <dbReference type="EMBL" id="WOG92978.1"/>
    </source>
</evidence>
<dbReference type="PANTHER" id="PTHR31920:SF37">
    <property type="entry name" value="B3 DOMAIN-CONTAINING TRANSCRIPTION FACTOR VRN1"/>
    <property type="match status" value="1"/>
</dbReference>
<dbReference type="Gene3D" id="2.40.330.10">
    <property type="entry name" value="DNA-binding pseudobarrel domain"/>
    <property type="match status" value="1"/>
</dbReference>
<feature type="domain" description="TF-B3" evidence="6">
    <location>
        <begin position="299"/>
        <end position="385"/>
    </location>
</feature>
<evidence type="ECO:0000256" key="4">
    <source>
        <dbReference type="ARBA" id="ARBA00023163"/>
    </source>
</evidence>
<keyword evidence="2" id="KW-0805">Transcription regulation</keyword>
<evidence type="ECO:0000256" key="1">
    <source>
        <dbReference type="ARBA" id="ARBA00004123"/>
    </source>
</evidence>
<dbReference type="AlphaFoldDB" id="A0AAF0WR72"/>
<dbReference type="PANTHER" id="PTHR31920">
    <property type="entry name" value="B3 DOMAIN-CONTAINING"/>
    <property type="match status" value="1"/>
</dbReference>